<dbReference type="AlphaFoldDB" id="A0A0E9RAP9"/>
<name>A0A0E9RAP9_ANGAN</name>
<reference evidence="1" key="2">
    <citation type="journal article" date="2015" name="Fish Shellfish Immunol.">
        <title>Early steps in the European eel (Anguilla anguilla)-Vibrio vulnificus interaction in the gills: Role of the RtxA13 toxin.</title>
        <authorList>
            <person name="Callol A."/>
            <person name="Pajuelo D."/>
            <person name="Ebbesson L."/>
            <person name="Teles M."/>
            <person name="MacKenzie S."/>
            <person name="Amaro C."/>
        </authorList>
    </citation>
    <scope>NUCLEOTIDE SEQUENCE</scope>
</reference>
<organism evidence="1">
    <name type="scientific">Anguilla anguilla</name>
    <name type="common">European freshwater eel</name>
    <name type="synonym">Muraena anguilla</name>
    <dbReference type="NCBI Taxonomy" id="7936"/>
    <lineage>
        <taxon>Eukaryota</taxon>
        <taxon>Metazoa</taxon>
        <taxon>Chordata</taxon>
        <taxon>Craniata</taxon>
        <taxon>Vertebrata</taxon>
        <taxon>Euteleostomi</taxon>
        <taxon>Actinopterygii</taxon>
        <taxon>Neopterygii</taxon>
        <taxon>Teleostei</taxon>
        <taxon>Anguilliformes</taxon>
        <taxon>Anguillidae</taxon>
        <taxon>Anguilla</taxon>
    </lineage>
</organism>
<protein>
    <submittedName>
        <fullName evidence="1">Uncharacterized protein</fullName>
    </submittedName>
</protein>
<accession>A0A0E9RAP9</accession>
<dbReference type="EMBL" id="GBXM01083017">
    <property type="protein sequence ID" value="JAH25560.1"/>
    <property type="molecule type" value="Transcribed_RNA"/>
</dbReference>
<proteinExistence type="predicted"/>
<sequence length="29" mass="3413">MRCAHRGWFTVSDFLWLNFQPASCLAKLN</sequence>
<reference evidence="1" key="1">
    <citation type="submission" date="2014-11" db="EMBL/GenBank/DDBJ databases">
        <authorList>
            <person name="Amaro Gonzalez C."/>
        </authorList>
    </citation>
    <scope>NUCLEOTIDE SEQUENCE</scope>
</reference>
<evidence type="ECO:0000313" key="1">
    <source>
        <dbReference type="EMBL" id="JAH25560.1"/>
    </source>
</evidence>